<dbReference type="GO" id="GO:0071897">
    <property type="term" value="P:DNA biosynthetic process"/>
    <property type="evidence" value="ECO:0007669"/>
    <property type="project" value="UniProtKB-ARBA"/>
</dbReference>
<dbReference type="EMBL" id="BMAO01006458">
    <property type="protein sequence ID" value="GFR08750.1"/>
    <property type="molecule type" value="Genomic_DNA"/>
</dbReference>
<evidence type="ECO:0000313" key="1">
    <source>
        <dbReference type="EMBL" id="GFR08750.1"/>
    </source>
</evidence>
<proteinExistence type="predicted"/>
<evidence type="ECO:0000313" key="2">
    <source>
        <dbReference type="Proteomes" id="UP000887116"/>
    </source>
</evidence>
<name>A0A8X6GTP6_TRICU</name>
<dbReference type="PANTHER" id="PTHR37984:SF5">
    <property type="entry name" value="PROTEIN NYNRIN-LIKE"/>
    <property type="match status" value="1"/>
</dbReference>
<dbReference type="Proteomes" id="UP000887116">
    <property type="component" value="Unassembled WGS sequence"/>
</dbReference>
<keyword evidence="2" id="KW-1185">Reference proteome</keyword>
<dbReference type="InterPro" id="IPR050951">
    <property type="entry name" value="Retrovirus_Pol_polyprotein"/>
</dbReference>
<reference evidence="1" key="1">
    <citation type="submission" date="2020-07" db="EMBL/GenBank/DDBJ databases">
        <title>Multicomponent nature underlies the extraordinary mechanical properties of spider dragline silk.</title>
        <authorList>
            <person name="Kono N."/>
            <person name="Nakamura H."/>
            <person name="Mori M."/>
            <person name="Yoshida Y."/>
            <person name="Ohtoshi R."/>
            <person name="Malay A.D."/>
            <person name="Moran D.A.P."/>
            <person name="Tomita M."/>
            <person name="Numata K."/>
            <person name="Arakawa K."/>
        </authorList>
    </citation>
    <scope>NUCLEOTIDE SEQUENCE</scope>
</reference>
<organism evidence="1 2">
    <name type="scientific">Trichonephila clavata</name>
    <name type="common">Joro spider</name>
    <name type="synonym">Nephila clavata</name>
    <dbReference type="NCBI Taxonomy" id="2740835"/>
    <lineage>
        <taxon>Eukaryota</taxon>
        <taxon>Metazoa</taxon>
        <taxon>Ecdysozoa</taxon>
        <taxon>Arthropoda</taxon>
        <taxon>Chelicerata</taxon>
        <taxon>Arachnida</taxon>
        <taxon>Araneae</taxon>
        <taxon>Araneomorphae</taxon>
        <taxon>Entelegynae</taxon>
        <taxon>Araneoidea</taxon>
        <taxon>Nephilidae</taxon>
        <taxon>Trichonephila</taxon>
    </lineage>
</organism>
<dbReference type="OrthoDB" id="6426224at2759"/>
<dbReference type="Gene3D" id="3.10.10.10">
    <property type="entry name" value="HIV Type 1 Reverse Transcriptase, subunit A, domain 1"/>
    <property type="match status" value="1"/>
</dbReference>
<dbReference type="Gene3D" id="3.30.70.270">
    <property type="match status" value="1"/>
</dbReference>
<accession>A0A8X6GTP6</accession>
<dbReference type="PANTHER" id="PTHR37984">
    <property type="entry name" value="PROTEIN CBG26694"/>
    <property type="match status" value="1"/>
</dbReference>
<dbReference type="InterPro" id="IPR043502">
    <property type="entry name" value="DNA/RNA_pol_sf"/>
</dbReference>
<sequence>MEKQIAELLRQNQELIRALQIRDHSSSHKVTVQFEKFDEENKSFDSFIERFETYLDVQNVPIANRAKVFVSSLSAKLYQLLKNLLAPDIPSDQTVRTVPFALKGRVENEIDRLEREKVESSEWATAVVPVVKTDGSIRLCADYSVINPNLIVSQHPLPRLEEIFGRRFILITDHKPLVAIFGSKRDLPVLAATRLLHYALILQSFEFDIIFRKTIEHGNVYFLSLLPKSSEELEVKDDITIFQMSQIGALPITSKELRQERVKI</sequence>
<dbReference type="SUPFAM" id="SSF56672">
    <property type="entry name" value="DNA/RNA polymerases"/>
    <property type="match status" value="1"/>
</dbReference>
<comment type="caution">
    <text evidence="1">The sequence shown here is derived from an EMBL/GenBank/DDBJ whole genome shotgun (WGS) entry which is preliminary data.</text>
</comment>
<dbReference type="InterPro" id="IPR043128">
    <property type="entry name" value="Rev_trsase/Diguanyl_cyclase"/>
</dbReference>
<protein>
    <submittedName>
        <fullName evidence="1">Retrovirus-related Pol polyprotein from transposon 17.6</fullName>
    </submittedName>
</protein>
<dbReference type="AlphaFoldDB" id="A0A8X6GTP6"/>
<gene>
    <name evidence="1" type="primary">pol_3259</name>
    <name evidence="1" type="ORF">TNCT_248581</name>
</gene>